<proteinExistence type="predicted"/>
<name>A0A1F6V2K2_9BACT</name>
<protein>
    <submittedName>
        <fullName evidence="1">Uncharacterized protein</fullName>
    </submittedName>
</protein>
<dbReference type="AlphaFoldDB" id="A0A1F6V2K2"/>
<evidence type="ECO:0000313" key="1">
    <source>
        <dbReference type="EMBL" id="OGI63644.1"/>
    </source>
</evidence>
<gene>
    <name evidence="1" type="ORF">A2733_00590</name>
</gene>
<organism evidence="1 2">
    <name type="scientific">Candidatus Nomurabacteria bacterium RIFCSPHIGHO2_01_FULL_40_20</name>
    <dbReference type="NCBI Taxonomy" id="1801738"/>
    <lineage>
        <taxon>Bacteria</taxon>
        <taxon>Candidatus Nomuraibacteriota</taxon>
    </lineage>
</organism>
<comment type="caution">
    <text evidence="1">The sequence shown here is derived from an EMBL/GenBank/DDBJ whole genome shotgun (WGS) entry which is preliminary data.</text>
</comment>
<sequence>MGFIDEGRQFNKQLSREEQAIAKSFEGIPFLSEGQKRDALLVWRKLKPGSNFSLEPEISNADLKKIEDIIEKAGLLFKVVEEKKSDEPRKVFFVANNQEDLESLSRLFFGDHLTDPKVYLELGRIYGFPKTAIEAFDKNSQAEKEGSESEFLLILDEMEEKIPKNLRRFTDFLLSKANWQDELKTVRKWADEINLVDPDFYKQLSGL</sequence>
<evidence type="ECO:0000313" key="2">
    <source>
        <dbReference type="Proteomes" id="UP000178985"/>
    </source>
</evidence>
<dbReference type="Proteomes" id="UP000178985">
    <property type="component" value="Unassembled WGS sequence"/>
</dbReference>
<dbReference type="EMBL" id="MFTO01000015">
    <property type="protein sequence ID" value="OGI63644.1"/>
    <property type="molecule type" value="Genomic_DNA"/>
</dbReference>
<reference evidence="1 2" key="1">
    <citation type="journal article" date="2016" name="Nat. Commun.">
        <title>Thousands of microbial genomes shed light on interconnected biogeochemical processes in an aquifer system.</title>
        <authorList>
            <person name="Anantharaman K."/>
            <person name="Brown C.T."/>
            <person name="Hug L.A."/>
            <person name="Sharon I."/>
            <person name="Castelle C.J."/>
            <person name="Probst A.J."/>
            <person name="Thomas B.C."/>
            <person name="Singh A."/>
            <person name="Wilkins M.J."/>
            <person name="Karaoz U."/>
            <person name="Brodie E.L."/>
            <person name="Williams K.H."/>
            <person name="Hubbard S.S."/>
            <person name="Banfield J.F."/>
        </authorList>
    </citation>
    <scope>NUCLEOTIDE SEQUENCE [LARGE SCALE GENOMIC DNA]</scope>
</reference>
<accession>A0A1F6V2K2</accession>